<evidence type="ECO:0008006" key="5">
    <source>
        <dbReference type="Google" id="ProtNLM"/>
    </source>
</evidence>
<keyword evidence="2" id="KW-0472">Membrane</keyword>
<gene>
    <name evidence="3" type="ORF">MJO63_26300</name>
</gene>
<keyword evidence="2" id="KW-0812">Transmembrane</keyword>
<evidence type="ECO:0000256" key="1">
    <source>
        <dbReference type="SAM" id="MobiDB-lite"/>
    </source>
</evidence>
<keyword evidence="4" id="KW-1185">Reference proteome</keyword>
<reference evidence="3" key="1">
    <citation type="submission" date="2022-08" db="EMBL/GenBank/DDBJ databases">
        <title>Complete genome sequence of 14 non-tuberculosis mycobacteria type-strains.</title>
        <authorList>
            <person name="Igarashi Y."/>
            <person name="Osugi A."/>
            <person name="Mitarai S."/>
        </authorList>
    </citation>
    <scope>NUCLEOTIDE SEQUENCE</scope>
    <source>
        <strain evidence="3">ATCC 19423</strain>
    </source>
</reference>
<feature type="region of interest" description="Disordered" evidence="1">
    <location>
        <begin position="1"/>
        <end position="23"/>
    </location>
</feature>
<evidence type="ECO:0000313" key="4">
    <source>
        <dbReference type="Proteomes" id="UP001055253"/>
    </source>
</evidence>
<evidence type="ECO:0000256" key="2">
    <source>
        <dbReference type="SAM" id="Phobius"/>
    </source>
</evidence>
<keyword evidence="2" id="KW-1133">Transmembrane helix</keyword>
<geneLocation type="plasmid" evidence="3 4">
    <name>unnamed1</name>
</geneLocation>
<evidence type="ECO:0000313" key="3">
    <source>
        <dbReference type="EMBL" id="UVY90000.1"/>
    </source>
</evidence>
<dbReference type="RefSeq" id="WP_011178551.1">
    <property type="nucleotide sequence ID" value="NZ_CP085201.1"/>
</dbReference>
<feature type="compositionally biased region" description="Pro residues" evidence="1">
    <location>
        <begin position="8"/>
        <end position="23"/>
    </location>
</feature>
<organism evidence="3 4">
    <name type="scientific">Mycobacterium ulcerans</name>
    <dbReference type="NCBI Taxonomy" id="1809"/>
    <lineage>
        <taxon>Bacteria</taxon>
        <taxon>Bacillati</taxon>
        <taxon>Actinomycetota</taxon>
        <taxon>Actinomycetes</taxon>
        <taxon>Mycobacteriales</taxon>
        <taxon>Mycobacteriaceae</taxon>
        <taxon>Mycobacterium</taxon>
        <taxon>Mycobacterium ulcerans group</taxon>
    </lineage>
</organism>
<protein>
    <recommendedName>
        <fullName evidence="5">Alanine and proline rich membrane protein</fullName>
    </recommendedName>
</protein>
<accession>A0ABY5TSW5</accession>
<dbReference type="EMBL" id="CP103312">
    <property type="protein sequence ID" value="UVY90000.1"/>
    <property type="molecule type" value="Genomic_DNA"/>
</dbReference>
<name>A0ABY5TSW5_MYCUL</name>
<dbReference type="Proteomes" id="UP001055253">
    <property type="component" value="Plasmid unnamed1"/>
</dbReference>
<proteinExistence type="predicted"/>
<keyword evidence="3" id="KW-0614">Plasmid</keyword>
<sequence length="194" mass="19957">MSVVLHPPHVPEAAGPPPVSPPPQLLRGVRPGRGIVWGSAAALLAAAVALVIAAMGWVAPSGGAVSTVVVPWSPPSPSAAEVAAARTQACKLWGITASAMDDASNLVAHTPGDWNAPDMQEALANEARVIAVEGAYLRRALPDHTPAAIRSGIEDYLAASFDMENATTHRQGTSRNAAIDRANAAEDRVNAACR</sequence>
<feature type="transmembrane region" description="Helical" evidence="2">
    <location>
        <begin position="35"/>
        <end position="59"/>
    </location>
</feature>